<dbReference type="OrthoDB" id="3193844at2759"/>
<evidence type="ECO:0008006" key="3">
    <source>
        <dbReference type="Google" id="ProtNLM"/>
    </source>
</evidence>
<organism evidence="1 2">
    <name type="scientific">Panaeolus cyanescens</name>
    <dbReference type="NCBI Taxonomy" id="181874"/>
    <lineage>
        <taxon>Eukaryota</taxon>
        <taxon>Fungi</taxon>
        <taxon>Dikarya</taxon>
        <taxon>Basidiomycota</taxon>
        <taxon>Agaricomycotina</taxon>
        <taxon>Agaricomycetes</taxon>
        <taxon>Agaricomycetidae</taxon>
        <taxon>Agaricales</taxon>
        <taxon>Agaricineae</taxon>
        <taxon>Galeropsidaceae</taxon>
        <taxon>Panaeolus</taxon>
    </lineage>
</organism>
<sequence length="300" mass="34247">MDLGDLTTSTLIERPQPQTDAIEDQKDRELISNSNDIVKEEVKLKYDDYYNEIVVFKVEDTIFRAFKKAFTIQGCFFESMFSLPRPSEAQARSQSLEVDSPEGTSDSNPIVLEGISKAAFRSFLKVLMPIEGVSSYATNKQWLSVLDLSTMWDFQTVRAKAIKALGGYVMGLQPPERIILSWKYEVKAWLINALVYAARQTTISRKALRQAGVDPDTISGIYSVREMARSEDESQQIVVQRGQCRAAHIYVTHIGTRTVHSLHDWNTYYQPTPEINADDRRLREIVMEEFADELKGMRND</sequence>
<gene>
    <name evidence="1" type="ORF">CVT24_010917</name>
</gene>
<comment type="caution">
    <text evidence="1">The sequence shown here is derived from an EMBL/GenBank/DDBJ whole genome shotgun (WGS) entry which is preliminary data.</text>
</comment>
<proteinExistence type="predicted"/>
<reference evidence="1 2" key="1">
    <citation type="journal article" date="2018" name="Evol. Lett.">
        <title>Horizontal gene cluster transfer increased hallucinogenic mushroom diversity.</title>
        <authorList>
            <person name="Reynolds H.T."/>
            <person name="Vijayakumar V."/>
            <person name="Gluck-Thaler E."/>
            <person name="Korotkin H.B."/>
            <person name="Matheny P.B."/>
            <person name="Slot J.C."/>
        </authorList>
    </citation>
    <scope>NUCLEOTIDE SEQUENCE [LARGE SCALE GENOMIC DNA]</scope>
    <source>
        <strain evidence="1 2">2629</strain>
    </source>
</reference>
<evidence type="ECO:0000313" key="1">
    <source>
        <dbReference type="EMBL" id="PPR07096.1"/>
    </source>
</evidence>
<keyword evidence="2" id="KW-1185">Reference proteome</keyword>
<dbReference type="EMBL" id="NHTK01000523">
    <property type="protein sequence ID" value="PPR07096.1"/>
    <property type="molecule type" value="Genomic_DNA"/>
</dbReference>
<dbReference type="AlphaFoldDB" id="A0A409YVQ2"/>
<name>A0A409YVQ2_9AGAR</name>
<dbReference type="Proteomes" id="UP000284842">
    <property type="component" value="Unassembled WGS sequence"/>
</dbReference>
<dbReference type="InParanoid" id="A0A409YVQ2"/>
<protein>
    <recommendedName>
        <fullName evidence="3">BTB domain-containing protein</fullName>
    </recommendedName>
</protein>
<dbReference type="STRING" id="181874.A0A409YVQ2"/>
<accession>A0A409YVQ2</accession>
<evidence type="ECO:0000313" key="2">
    <source>
        <dbReference type="Proteomes" id="UP000284842"/>
    </source>
</evidence>